<dbReference type="AlphaFoldDB" id="A0A2U1M8L0"/>
<evidence type="ECO:0000256" key="2">
    <source>
        <dbReference type="ARBA" id="ARBA00023180"/>
    </source>
</evidence>
<gene>
    <name evidence="4" type="ORF">CTI12_AA408010</name>
</gene>
<feature type="domain" description="Bulb-type lectin" evidence="3">
    <location>
        <begin position="12"/>
        <end position="67"/>
    </location>
</feature>
<dbReference type="InterPro" id="IPR036426">
    <property type="entry name" value="Bulb-type_lectin_dom_sf"/>
</dbReference>
<evidence type="ECO:0000256" key="1">
    <source>
        <dbReference type="ARBA" id="ARBA00022729"/>
    </source>
</evidence>
<accession>A0A2U1M8L0</accession>
<name>A0A2U1M8L0_ARTAN</name>
<dbReference type="Proteomes" id="UP000245207">
    <property type="component" value="Unassembled WGS sequence"/>
</dbReference>
<dbReference type="Pfam" id="PF01453">
    <property type="entry name" value="B_lectin"/>
    <property type="match status" value="1"/>
</dbReference>
<evidence type="ECO:0000259" key="3">
    <source>
        <dbReference type="Pfam" id="PF01453"/>
    </source>
</evidence>
<keyword evidence="5" id="KW-1185">Reference proteome</keyword>
<evidence type="ECO:0000313" key="5">
    <source>
        <dbReference type="Proteomes" id="UP000245207"/>
    </source>
</evidence>
<dbReference type="PANTHER" id="PTHR32444:SF118">
    <property type="entry name" value="OS09G0551150 PROTEIN"/>
    <property type="match status" value="1"/>
</dbReference>
<comment type="caution">
    <text evidence="4">The sequence shown here is derived from an EMBL/GenBank/DDBJ whole genome shotgun (WGS) entry which is preliminary data.</text>
</comment>
<dbReference type="InterPro" id="IPR001480">
    <property type="entry name" value="Bulb-type_lectin_dom"/>
</dbReference>
<sequence>MNITDVKVGPYTDVSAKLQDTGNLQLINNFDEKVLWQSFDHPVNVLLSGMKLGYDKATGRNLTLTSWLTNEIPHSGAFTLSWEPTDEASQRLMIRRRGQPYWTIGNLINQRFPYLLTTNDPYKKLWYNLTSVYNKEEQYFSYTDEFTNRAYYNSTFMWILTPNGNINITIFDQNLY</sequence>
<dbReference type="OrthoDB" id="4062651at2759"/>
<keyword evidence="1" id="KW-0732">Signal</keyword>
<dbReference type="EMBL" id="PKPP01006127">
    <property type="protein sequence ID" value="PWA57570.1"/>
    <property type="molecule type" value="Genomic_DNA"/>
</dbReference>
<dbReference type="STRING" id="35608.A0A2U1M8L0"/>
<protein>
    <submittedName>
        <fullName evidence="4">Apple-like protein</fullName>
    </submittedName>
</protein>
<keyword evidence="2" id="KW-0325">Glycoprotein</keyword>
<organism evidence="4 5">
    <name type="scientific">Artemisia annua</name>
    <name type="common">Sweet wormwood</name>
    <dbReference type="NCBI Taxonomy" id="35608"/>
    <lineage>
        <taxon>Eukaryota</taxon>
        <taxon>Viridiplantae</taxon>
        <taxon>Streptophyta</taxon>
        <taxon>Embryophyta</taxon>
        <taxon>Tracheophyta</taxon>
        <taxon>Spermatophyta</taxon>
        <taxon>Magnoliopsida</taxon>
        <taxon>eudicotyledons</taxon>
        <taxon>Gunneridae</taxon>
        <taxon>Pentapetalae</taxon>
        <taxon>asterids</taxon>
        <taxon>campanulids</taxon>
        <taxon>Asterales</taxon>
        <taxon>Asteraceae</taxon>
        <taxon>Asteroideae</taxon>
        <taxon>Anthemideae</taxon>
        <taxon>Artemisiinae</taxon>
        <taxon>Artemisia</taxon>
    </lineage>
</organism>
<proteinExistence type="predicted"/>
<dbReference type="SUPFAM" id="SSF51110">
    <property type="entry name" value="alpha-D-mannose-specific plant lectins"/>
    <property type="match status" value="1"/>
</dbReference>
<reference evidence="4 5" key="1">
    <citation type="journal article" date="2018" name="Mol. Plant">
        <title>The genome of Artemisia annua provides insight into the evolution of Asteraceae family and artemisinin biosynthesis.</title>
        <authorList>
            <person name="Shen Q."/>
            <person name="Zhang L."/>
            <person name="Liao Z."/>
            <person name="Wang S."/>
            <person name="Yan T."/>
            <person name="Shi P."/>
            <person name="Liu M."/>
            <person name="Fu X."/>
            <person name="Pan Q."/>
            <person name="Wang Y."/>
            <person name="Lv Z."/>
            <person name="Lu X."/>
            <person name="Zhang F."/>
            <person name="Jiang W."/>
            <person name="Ma Y."/>
            <person name="Chen M."/>
            <person name="Hao X."/>
            <person name="Li L."/>
            <person name="Tang Y."/>
            <person name="Lv G."/>
            <person name="Zhou Y."/>
            <person name="Sun X."/>
            <person name="Brodelius P.E."/>
            <person name="Rose J.K.C."/>
            <person name="Tang K."/>
        </authorList>
    </citation>
    <scope>NUCLEOTIDE SEQUENCE [LARGE SCALE GENOMIC DNA]</scope>
    <source>
        <strain evidence="5">cv. Huhao1</strain>
        <tissue evidence="4">Leaf</tissue>
    </source>
</reference>
<evidence type="ECO:0000313" key="4">
    <source>
        <dbReference type="EMBL" id="PWA57570.1"/>
    </source>
</evidence>
<dbReference type="PANTHER" id="PTHR32444">
    <property type="entry name" value="BULB-TYPE LECTIN DOMAIN-CONTAINING PROTEIN"/>
    <property type="match status" value="1"/>
</dbReference>